<feature type="transmembrane region" description="Helical" evidence="1">
    <location>
        <begin position="353"/>
        <end position="372"/>
    </location>
</feature>
<dbReference type="Gene3D" id="3.40.50.410">
    <property type="entry name" value="von Willebrand factor, type A domain"/>
    <property type="match status" value="1"/>
</dbReference>
<dbReference type="InterPro" id="IPR036465">
    <property type="entry name" value="vWFA_dom_sf"/>
</dbReference>
<keyword evidence="1" id="KW-0812">Transmembrane</keyword>
<evidence type="ECO:0000256" key="1">
    <source>
        <dbReference type="SAM" id="Phobius"/>
    </source>
</evidence>
<evidence type="ECO:0000313" key="3">
    <source>
        <dbReference type="EMBL" id="MBN4066982.1"/>
    </source>
</evidence>
<name>A0ABS3AVI2_9BACT</name>
<comment type="caution">
    <text evidence="3">The sequence shown here is derived from an EMBL/GenBank/DDBJ whole genome shotgun (WGS) entry which is preliminary data.</text>
</comment>
<protein>
    <submittedName>
        <fullName evidence="3">VWA domain-containing protein</fullName>
    </submittedName>
</protein>
<keyword evidence="1" id="KW-1133">Transmembrane helix</keyword>
<proteinExistence type="predicted"/>
<organism evidence="3 4">
    <name type="scientific">Simkania negevensis</name>
    <dbReference type="NCBI Taxonomy" id="83561"/>
    <lineage>
        <taxon>Bacteria</taxon>
        <taxon>Pseudomonadati</taxon>
        <taxon>Chlamydiota</taxon>
        <taxon>Chlamydiia</taxon>
        <taxon>Parachlamydiales</taxon>
        <taxon>Simkaniaceae</taxon>
        <taxon>Simkania</taxon>
    </lineage>
</organism>
<dbReference type="Proteomes" id="UP000722121">
    <property type="component" value="Unassembled WGS sequence"/>
</dbReference>
<keyword evidence="4" id="KW-1185">Reference proteome</keyword>
<dbReference type="InterPro" id="IPR002035">
    <property type="entry name" value="VWF_A"/>
</dbReference>
<dbReference type="Pfam" id="PF13519">
    <property type="entry name" value="VWA_2"/>
    <property type="match status" value="1"/>
</dbReference>
<evidence type="ECO:0000259" key="2">
    <source>
        <dbReference type="PROSITE" id="PS50234"/>
    </source>
</evidence>
<dbReference type="PROSITE" id="PS50234">
    <property type="entry name" value="VWFA"/>
    <property type="match status" value="1"/>
</dbReference>
<accession>A0ABS3AVI2</accession>
<sequence length="381" mass="42044">MFGIDVQWLYCLIVLPLLAFGLAARHFLQKKRNAPSLPLPSLLLIGKSKGSRKIRLLPLPRILQLFAVICFALALTNPTTPSKADPYLPDRLPPPPSTPFPHKGQAIYLLIDRSSSMGEEMGYIGADNTYTSHSRLAVVKDLLKEFITTRSNDMIGLVAFARVPQVIAPLTLEHDVLIEELERLEPAATSDDDGTAMGYAVYKTLHLIEGTKHHASLAPPNLRPAYELMRPLLILATDGLEYPNPLDDGHEKRGISISEAAQLAQHLNTPLYIVNIEARLQHPDYRQNLQALKQAAQETGGGFYIAESPAALDQVYKEINSLEPMPLPVGSLTKTTLSFDKKDDEHSPTAKKLLFAIFVAIGMVLLGTSIFIETEVIRHVP</sequence>
<dbReference type="SMART" id="SM00327">
    <property type="entry name" value="VWA"/>
    <property type="match status" value="1"/>
</dbReference>
<keyword evidence="1" id="KW-0472">Membrane</keyword>
<dbReference type="EMBL" id="JAFITR010000047">
    <property type="protein sequence ID" value="MBN4066982.1"/>
    <property type="molecule type" value="Genomic_DNA"/>
</dbReference>
<reference evidence="3 4" key="1">
    <citation type="submission" date="2021-02" db="EMBL/GenBank/DDBJ databases">
        <title>Activity-based single-cell genomes from oceanic crustal fluid captures similar information to metagenomic and metatranscriptomic surveys with orders of magnitude less sampling.</title>
        <authorList>
            <person name="D'Angelo T.S."/>
            <person name="Orcutt B.N."/>
        </authorList>
    </citation>
    <scope>NUCLEOTIDE SEQUENCE [LARGE SCALE GENOMIC DNA]</scope>
    <source>
        <strain evidence="3">AH-315-G07</strain>
    </source>
</reference>
<dbReference type="SUPFAM" id="SSF53300">
    <property type="entry name" value="vWA-like"/>
    <property type="match status" value="1"/>
</dbReference>
<feature type="transmembrane region" description="Helical" evidence="1">
    <location>
        <begin position="6"/>
        <end position="28"/>
    </location>
</feature>
<gene>
    <name evidence="3" type="ORF">JYU14_02755</name>
</gene>
<evidence type="ECO:0000313" key="4">
    <source>
        <dbReference type="Proteomes" id="UP000722121"/>
    </source>
</evidence>
<feature type="domain" description="VWFA" evidence="2">
    <location>
        <begin position="106"/>
        <end position="319"/>
    </location>
</feature>